<dbReference type="PANTHER" id="PTHR45527">
    <property type="entry name" value="NONRIBOSOMAL PEPTIDE SYNTHETASE"/>
    <property type="match status" value="1"/>
</dbReference>
<keyword evidence="4" id="KW-1185">Reference proteome</keyword>
<sequence length="471" mass="50351">MVERVPVPFRGDGAGTGPLTWGQIGIWQAIAGSGESRTMGGSTSIAGLGLTVADLTDLLAYVMRRHPALRTRLALRAGADPLQVCSAEGEVPLEVVDAGSADPAEVAAALEERYAAVPFDYEHEWPVRMGVVRVGTELTHMVAVYLHLSMDAGGLAALIADMAARDPATGEGPDLDAMPPLEQAAQQQRPAALRQSAAALRHFERVLRTAPVSRFGPPRHTDPRPYRMVRYRSPATRLAVDAVARRSGVSTSAVLLACFAVGLARVTGSNPVLAMLMVGNRFRPGFARSVSTLVQISPYLIDVGDTTVAEAVARAARSTMNAYKHAYYDPNHQDEVLARVNGELGTPFDYSCFYNDRRAADRVAEDAPDPTPEQIAAALARSEVHWEDEPGMPRQKLYLHLDDPVDPVTGEVVVDFALSVDTRYFTAADTEAVVRAIEAAAVQAHTDPGARTGVPATPAEHPGQAPEEVSA</sequence>
<dbReference type="Gene3D" id="3.30.559.30">
    <property type="entry name" value="Nonribosomal peptide synthetase, condensation domain"/>
    <property type="match status" value="1"/>
</dbReference>
<dbReference type="Proteomes" id="UP000019277">
    <property type="component" value="Unassembled WGS sequence"/>
</dbReference>
<organism evidence="3 4">
    <name type="scientific">Actinokineospora spheciospongiae</name>
    <dbReference type="NCBI Taxonomy" id="909613"/>
    <lineage>
        <taxon>Bacteria</taxon>
        <taxon>Bacillati</taxon>
        <taxon>Actinomycetota</taxon>
        <taxon>Actinomycetes</taxon>
        <taxon>Pseudonocardiales</taxon>
        <taxon>Pseudonocardiaceae</taxon>
        <taxon>Actinokineospora</taxon>
    </lineage>
</organism>
<dbReference type="PATRIC" id="fig|909613.9.peg.4421"/>
<dbReference type="AlphaFoldDB" id="W7IV91"/>
<dbReference type="STRING" id="909613.UO65_4419"/>
<dbReference type="GO" id="GO:0008610">
    <property type="term" value="P:lipid biosynthetic process"/>
    <property type="evidence" value="ECO:0007669"/>
    <property type="project" value="UniProtKB-ARBA"/>
</dbReference>
<evidence type="ECO:0000313" key="3">
    <source>
        <dbReference type="EMBL" id="EWC60311.1"/>
    </source>
</evidence>
<dbReference type="GO" id="GO:0005737">
    <property type="term" value="C:cytoplasm"/>
    <property type="evidence" value="ECO:0007669"/>
    <property type="project" value="TreeGrafter"/>
</dbReference>
<dbReference type="InterPro" id="IPR023213">
    <property type="entry name" value="CAT-like_dom_sf"/>
</dbReference>
<dbReference type="GO" id="GO:0044550">
    <property type="term" value="P:secondary metabolite biosynthetic process"/>
    <property type="evidence" value="ECO:0007669"/>
    <property type="project" value="TreeGrafter"/>
</dbReference>
<evidence type="ECO:0000256" key="1">
    <source>
        <dbReference type="SAM" id="MobiDB-lite"/>
    </source>
</evidence>
<evidence type="ECO:0000259" key="2">
    <source>
        <dbReference type="Pfam" id="PF00668"/>
    </source>
</evidence>
<feature type="region of interest" description="Disordered" evidence="1">
    <location>
        <begin position="446"/>
        <end position="471"/>
    </location>
</feature>
<proteinExistence type="predicted"/>
<dbReference type="SUPFAM" id="SSF52777">
    <property type="entry name" value="CoA-dependent acyltransferases"/>
    <property type="match status" value="2"/>
</dbReference>
<comment type="caution">
    <text evidence="3">The sequence shown here is derived from an EMBL/GenBank/DDBJ whole genome shotgun (WGS) entry which is preliminary data.</text>
</comment>
<feature type="domain" description="Condensation" evidence="2">
    <location>
        <begin position="51"/>
        <end position="329"/>
    </location>
</feature>
<name>W7IV91_9PSEU</name>
<dbReference type="EMBL" id="AYXG01000165">
    <property type="protein sequence ID" value="EWC60311.1"/>
    <property type="molecule type" value="Genomic_DNA"/>
</dbReference>
<gene>
    <name evidence="3" type="ORF">UO65_4419</name>
</gene>
<dbReference type="GO" id="GO:0043041">
    <property type="term" value="P:amino acid activation for nonribosomal peptide biosynthetic process"/>
    <property type="evidence" value="ECO:0007669"/>
    <property type="project" value="TreeGrafter"/>
</dbReference>
<dbReference type="GO" id="GO:0031177">
    <property type="term" value="F:phosphopantetheine binding"/>
    <property type="evidence" value="ECO:0007669"/>
    <property type="project" value="TreeGrafter"/>
</dbReference>
<reference evidence="3 4" key="1">
    <citation type="journal article" date="2014" name="Genome Announc.">
        <title>Draft Genome Sequence of the Antitrypanosomally Active Sponge-Associated Bacterium Actinokineospora sp. Strain EG49.</title>
        <authorList>
            <person name="Harjes J."/>
            <person name="Ryu T."/>
            <person name="Abdelmohsen U.R."/>
            <person name="Moitinho-Silva L."/>
            <person name="Horn H."/>
            <person name="Ravasi T."/>
            <person name="Hentschel U."/>
        </authorList>
    </citation>
    <scope>NUCLEOTIDE SEQUENCE [LARGE SCALE GENOMIC DNA]</scope>
    <source>
        <strain evidence="3 4">EG49</strain>
    </source>
</reference>
<dbReference type="InterPro" id="IPR001242">
    <property type="entry name" value="Condensation_dom"/>
</dbReference>
<evidence type="ECO:0000313" key="4">
    <source>
        <dbReference type="Proteomes" id="UP000019277"/>
    </source>
</evidence>
<dbReference type="Pfam" id="PF00668">
    <property type="entry name" value="Condensation"/>
    <property type="match status" value="1"/>
</dbReference>
<dbReference type="eggNOG" id="COG1020">
    <property type="taxonomic scope" value="Bacteria"/>
</dbReference>
<dbReference type="PANTHER" id="PTHR45527:SF1">
    <property type="entry name" value="FATTY ACID SYNTHASE"/>
    <property type="match status" value="1"/>
</dbReference>
<accession>W7IV91</accession>
<dbReference type="GO" id="GO:0003824">
    <property type="term" value="F:catalytic activity"/>
    <property type="evidence" value="ECO:0007669"/>
    <property type="project" value="InterPro"/>
</dbReference>
<dbReference type="Gene3D" id="3.30.559.10">
    <property type="entry name" value="Chloramphenicol acetyltransferase-like domain"/>
    <property type="match status" value="1"/>
</dbReference>
<protein>
    <submittedName>
        <fullName evidence="3">Non-ribosomal peptide synthetase</fullName>
    </submittedName>
</protein>